<protein>
    <submittedName>
        <fullName evidence="1">DUF951 domain-containing protein</fullName>
    </submittedName>
</protein>
<dbReference type="InterPro" id="IPR009296">
    <property type="entry name" value="DUF951"/>
</dbReference>
<comment type="caution">
    <text evidence="1">The sequence shown here is derived from an EMBL/GenBank/DDBJ whole genome shotgun (WGS) entry which is preliminary data.</text>
</comment>
<reference evidence="1" key="2">
    <citation type="submission" date="2021-04" db="EMBL/GenBank/DDBJ databases">
        <authorList>
            <person name="Liu J."/>
        </authorList>
    </citation>
    <scope>NUCLEOTIDE SEQUENCE</scope>
    <source>
        <strain evidence="1">BAD-6</strain>
    </source>
</reference>
<organism evidence="1 2">
    <name type="scientific">Sinanaerobacter chloroacetimidivorans</name>
    <dbReference type="NCBI Taxonomy" id="2818044"/>
    <lineage>
        <taxon>Bacteria</taxon>
        <taxon>Bacillati</taxon>
        <taxon>Bacillota</taxon>
        <taxon>Clostridia</taxon>
        <taxon>Peptostreptococcales</taxon>
        <taxon>Anaerovoracaceae</taxon>
        <taxon>Sinanaerobacter</taxon>
    </lineage>
</organism>
<dbReference type="PANTHER" id="PTHR38455:SF1">
    <property type="entry name" value="DUF951 DOMAIN-CONTAINING PROTEIN"/>
    <property type="match status" value="1"/>
</dbReference>
<dbReference type="PANTHER" id="PTHR38455">
    <property type="entry name" value="HYPOTHETICAL CYTOSOLIC PROTEIN"/>
    <property type="match status" value="1"/>
</dbReference>
<evidence type="ECO:0000313" key="1">
    <source>
        <dbReference type="EMBL" id="MBR0597876.1"/>
    </source>
</evidence>
<dbReference type="Pfam" id="PF06107">
    <property type="entry name" value="DUF951"/>
    <property type="match status" value="1"/>
</dbReference>
<dbReference type="Proteomes" id="UP000675664">
    <property type="component" value="Unassembled WGS sequence"/>
</dbReference>
<dbReference type="RefSeq" id="WP_227018002.1">
    <property type="nucleotide sequence ID" value="NZ_JAGSND010000004.1"/>
</dbReference>
<reference evidence="1" key="1">
    <citation type="submission" date="2021-04" db="EMBL/GenBank/DDBJ databases">
        <title>Sinoanaerobacter chloroacetimidivorans sp. nov., an obligate anaerobic bacterium isolated from anaerobic sludge.</title>
        <authorList>
            <person name="Bao Y."/>
        </authorList>
    </citation>
    <scope>NUCLEOTIDE SEQUENCE</scope>
    <source>
        <strain evidence="1">BAD-6</strain>
    </source>
</reference>
<gene>
    <name evidence="1" type="ORF">KCX82_08330</name>
</gene>
<dbReference type="PIRSF" id="PIRSF037263">
    <property type="entry name" value="DUF951_bac"/>
    <property type="match status" value="1"/>
</dbReference>
<keyword evidence="2" id="KW-1185">Reference proteome</keyword>
<proteinExistence type="predicted"/>
<name>A0A8J7W031_9FIRM</name>
<accession>A0A8J7W031</accession>
<evidence type="ECO:0000313" key="2">
    <source>
        <dbReference type="Proteomes" id="UP000675664"/>
    </source>
</evidence>
<dbReference type="AlphaFoldDB" id="A0A8J7W031"/>
<sequence length="63" mass="7154">MPPLALKIGDIVELKKKHPCGGNRFTVMRTGMDFRIKCETCGTQIWLGRPDLEKSVKKIIPKE</sequence>
<dbReference type="EMBL" id="JAGSND010000004">
    <property type="protein sequence ID" value="MBR0597876.1"/>
    <property type="molecule type" value="Genomic_DNA"/>
</dbReference>